<feature type="region of interest" description="Disordered" evidence="1">
    <location>
        <begin position="1"/>
        <end position="22"/>
    </location>
</feature>
<dbReference type="AlphaFoldDB" id="A0A0V0QHC9"/>
<protein>
    <submittedName>
        <fullName evidence="2">Uncharacterized protein</fullName>
    </submittedName>
</protein>
<organism evidence="2 3">
    <name type="scientific">Pseudocohnilembus persalinus</name>
    <name type="common">Ciliate</name>
    <dbReference type="NCBI Taxonomy" id="266149"/>
    <lineage>
        <taxon>Eukaryota</taxon>
        <taxon>Sar</taxon>
        <taxon>Alveolata</taxon>
        <taxon>Ciliophora</taxon>
        <taxon>Intramacronucleata</taxon>
        <taxon>Oligohymenophorea</taxon>
        <taxon>Scuticociliatia</taxon>
        <taxon>Philasterida</taxon>
        <taxon>Pseudocohnilembidae</taxon>
        <taxon>Pseudocohnilembus</taxon>
    </lineage>
</organism>
<keyword evidence="3" id="KW-1185">Reference proteome</keyword>
<dbReference type="EMBL" id="LDAU01000169">
    <property type="protein sequence ID" value="KRX01623.1"/>
    <property type="molecule type" value="Genomic_DNA"/>
</dbReference>
<feature type="compositionally biased region" description="Basic residues" evidence="1">
    <location>
        <begin position="1"/>
        <end position="12"/>
    </location>
</feature>
<evidence type="ECO:0000313" key="2">
    <source>
        <dbReference type="EMBL" id="KRX01623.1"/>
    </source>
</evidence>
<name>A0A0V0QHC9_PSEPJ</name>
<dbReference type="OMA" id="DYIGESH"/>
<comment type="caution">
    <text evidence="2">The sequence shown here is derived from an EMBL/GenBank/DDBJ whole genome shotgun (WGS) entry which is preliminary data.</text>
</comment>
<dbReference type="InParanoid" id="A0A0V0QHC9"/>
<accession>A0A0V0QHC9</accession>
<evidence type="ECO:0000313" key="3">
    <source>
        <dbReference type="Proteomes" id="UP000054937"/>
    </source>
</evidence>
<dbReference type="Proteomes" id="UP000054937">
    <property type="component" value="Unassembled WGS sequence"/>
</dbReference>
<gene>
    <name evidence="2" type="ORF">PPERSA_00330</name>
</gene>
<sequence length="161" mass="18443">MENKFKGPKKSNQHINPDSGKYIQRTNAGRAKESYGKNGKHGSHILSFCVTNTFYNNQPGQPFSSQNKQKIVKYLNQNENISIKSARSNQIVDERQDARISDALIYGDSLQYNTSIKRAQRQYEIAQGMDELSSLAEAFGELKIYNQETGRCHKLKNHHKY</sequence>
<proteinExistence type="predicted"/>
<reference evidence="2 3" key="1">
    <citation type="journal article" date="2015" name="Sci. Rep.">
        <title>Genome of the facultative scuticociliatosis pathogen Pseudocohnilembus persalinus provides insight into its virulence through horizontal gene transfer.</title>
        <authorList>
            <person name="Xiong J."/>
            <person name="Wang G."/>
            <person name="Cheng J."/>
            <person name="Tian M."/>
            <person name="Pan X."/>
            <person name="Warren A."/>
            <person name="Jiang C."/>
            <person name="Yuan D."/>
            <person name="Miao W."/>
        </authorList>
    </citation>
    <scope>NUCLEOTIDE SEQUENCE [LARGE SCALE GENOMIC DNA]</scope>
    <source>
        <strain evidence="2">36N120E</strain>
    </source>
</reference>
<evidence type="ECO:0000256" key="1">
    <source>
        <dbReference type="SAM" id="MobiDB-lite"/>
    </source>
</evidence>